<sequence length="262" mass="29693">MTIRGRSGRGWDAAPARRPRRSRAKHVEPENDPDLWGPDPEAAAVAPETPPQSLRDGLREKKPEPPKDERERAREICLNQLSVRPRTRSELAAAMTKRGITAEIVEEVLDRYDEVGIIDDAAFARAWVDSRHHGKGLARRALGQELRRRGVDQEVIKEALADLEVETEEVTARELVERKLRTVRGEPDQVFRKLVSMLARKGYPPGIAFRAVKDVLARVSDEAEDYTEGHKVWEMGWEAKQEWAEGLALEAMDSEGERPDRV</sequence>
<dbReference type="EMBL" id="JBHSAY010000005">
    <property type="protein sequence ID" value="MFC4131008.1"/>
    <property type="molecule type" value="Genomic_DNA"/>
</dbReference>
<dbReference type="PANTHER" id="PTHR33602:SF1">
    <property type="entry name" value="REGULATORY PROTEIN RECX FAMILY PROTEIN"/>
    <property type="match status" value="1"/>
</dbReference>
<evidence type="ECO:0000256" key="5">
    <source>
        <dbReference type="HAMAP-Rule" id="MF_01114"/>
    </source>
</evidence>
<dbReference type="InterPro" id="IPR003783">
    <property type="entry name" value="Regulatory_RecX"/>
</dbReference>
<comment type="function">
    <text evidence="5">Modulates RecA activity.</text>
</comment>
<accession>A0ABV8LK63</accession>
<dbReference type="HAMAP" id="MF_01114">
    <property type="entry name" value="RecX"/>
    <property type="match status" value="1"/>
</dbReference>
<dbReference type="Pfam" id="PF02631">
    <property type="entry name" value="RecX_HTH2"/>
    <property type="match status" value="1"/>
</dbReference>
<dbReference type="Gene3D" id="1.10.10.10">
    <property type="entry name" value="Winged helix-like DNA-binding domain superfamily/Winged helix DNA-binding domain"/>
    <property type="match status" value="2"/>
</dbReference>
<evidence type="ECO:0000259" key="8">
    <source>
        <dbReference type="Pfam" id="PF21981"/>
    </source>
</evidence>
<feature type="compositionally biased region" description="Basic and acidic residues" evidence="6">
    <location>
        <begin position="56"/>
        <end position="73"/>
    </location>
</feature>
<dbReference type="PANTHER" id="PTHR33602">
    <property type="entry name" value="REGULATORY PROTEIN RECX FAMILY PROTEIN"/>
    <property type="match status" value="1"/>
</dbReference>
<dbReference type="Pfam" id="PF21982">
    <property type="entry name" value="RecX_HTH1"/>
    <property type="match status" value="1"/>
</dbReference>
<comment type="subcellular location">
    <subcellularLocation>
        <location evidence="1 5">Cytoplasm</location>
    </subcellularLocation>
</comment>
<feature type="domain" description="RecX first three-helical" evidence="9">
    <location>
        <begin position="73"/>
        <end position="111"/>
    </location>
</feature>
<evidence type="ECO:0000259" key="9">
    <source>
        <dbReference type="Pfam" id="PF21982"/>
    </source>
</evidence>
<dbReference type="InterPro" id="IPR053924">
    <property type="entry name" value="RecX_HTH_2nd"/>
</dbReference>
<evidence type="ECO:0000256" key="2">
    <source>
        <dbReference type="ARBA" id="ARBA00009695"/>
    </source>
</evidence>
<dbReference type="InterPro" id="IPR053925">
    <property type="entry name" value="RecX_HTH_3rd"/>
</dbReference>
<feature type="domain" description="RecX third three-helical" evidence="8">
    <location>
        <begin position="170"/>
        <end position="212"/>
    </location>
</feature>
<proteinExistence type="inferred from homology"/>
<comment type="similarity">
    <text evidence="2 5">Belongs to the RecX family.</text>
</comment>
<evidence type="ECO:0000313" key="10">
    <source>
        <dbReference type="EMBL" id="MFC4131008.1"/>
    </source>
</evidence>
<evidence type="ECO:0000256" key="3">
    <source>
        <dbReference type="ARBA" id="ARBA00018111"/>
    </source>
</evidence>
<feature type="compositionally biased region" description="Low complexity" evidence="6">
    <location>
        <begin position="38"/>
        <end position="47"/>
    </location>
</feature>
<evidence type="ECO:0000259" key="7">
    <source>
        <dbReference type="Pfam" id="PF02631"/>
    </source>
</evidence>
<protein>
    <recommendedName>
        <fullName evidence="3 5">Regulatory protein RecX</fullName>
    </recommendedName>
</protein>
<dbReference type="Pfam" id="PF21981">
    <property type="entry name" value="RecX_HTH3"/>
    <property type="match status" value="1"/>
</dbReference>
<name>A0ABV8LK63_9ACTN</name>
<keyword evidence="4 5" id="KW-0963">Cytoplasm</keyword>
<evidence type="ECO:0000313" key="11">
    <source>
        <dbReference type="Proteomes" id="UP001595816"/>
    </source>
</evidence>
<dbReference type="Proteomes" id="UP001595816">
    <property type="component" value="Unassembled WGS sequence"/>
</dbReference>
<dbReference type="InterPro" id="IPR053926">
    <property type="entry name" value="RecX_HTH_1st"/>
</dbReference>
<evidence type="ECO:0000256" key="4">
    <source>
        <dbReference type="ARBA" id="ARBA00022490"/>
    </source>
</evidence>
<evidence type="ECO:0000256" key="1">
    <source>
        <dbReference type="ARBA" id="ARBA00004496"/>
    </source>
</evidence>
<evidence type="ECO:0000256" key="6">
    <source>
        <dbReference type="SAM" id="MobiDB-lite"/>
    </source>
</evidence>
<gene>
    <name evidence="5" type="primary">recX</name>
    <name evidence="10" type="ORF">ACFOZ4_10375</name>
</gene>
<reference evidence="11" key="1">
    <citation type="journal article" date="2019" name="Int. J. Syst. Evol. Microbiol.">
        <title>The Global Catalogue of Microorganisms (GCM) 10K type strain sequencing project: providing services to taxonomists for standard genome sequencing and annotation.</title>
        <authorList>
            <consortium name="The Broad Institute Genomics Platform"/>
            <consortium name="The Broad Institute Genome Sequencing Center for Infectious Disease"/>
            <person name="Wu L."/>
            <person name="Ma J."/>
        </authorList>
    </citation>
    <scope>NUCLEOTIDE SEQUENCE [LARGE SCALE GENOMIC DNA]</scope>
    <source>
        <strain evidence="11">CGMCC 4.7289</strain>
    </source>
</reference>
<dbReference type="RefSeq" id="WP_253756748.1">
    <property type="nucleotide sequence ID" value="NZ_JAMZDZ010000001.1"/>
</dbReference>
<organism evidence="10 11">
    <name type="scientific">Hamadaea flava</name>
    <dbReference type="NCBI Taxonomy" id="1742688"/>
    <lineage>
        <taxon>Bacteria</taxon>
        <taxon>Bacillati</taxon>
        <taxon>Actinomycetota</taxon>
        <taxon>Actinomycetes</taxon>
        <taxon>Micromonosporales</taxon>
        <taxon>Micromonosporaceae</taxon>
        <taxon>Hamadaea</taxon>
    </lineage>
</organism>
<feature type="domain" description="RecX second three-helical" evidence="7">
    <location>
        <begin position="119"/>
        <end position="160"/>
    </location>
</feature>
<comment type="caution">
    <text evidence="10">The sequence shown here is derived from an EMBL/GenBank/DDBJ whole genome shotgun (WGS) entry which is preliminary data.</text>
</comment>
<feature type="region of interest" description="Disordered" evidence="6">
    <location>
        <begin position="1"/>
        <end position="73"/>
    </location>
</feature>
<keyword evidence="11" id="KW-1185">Reference proteome</keyword>
<dbReference type="InterPro" id="IPR036388">
    <property type="entry name" value="WH-like_DNA-bd_sf"/>
</dbReference>